<dbReference type="OrthoDB" id="9815002at2"/>
<gene>
    <name evidence="1" type="ORF">FC093_08045</name>
</gene>
<evidence type="ECO:0000313" key="2">
    <source>
        <dbReference type="Proteomes" id="UP000305848"/>
    </source>
</evidence>
<comment type="caution">
    <text evidence="1">The sequence shown here is derived from an EMBL/GenBank/DDBJ whole genome shotgun (WGS) entry which is preliminary data.</text>
</comment>
<organism evidence="1 2">
    <name type="scientific">Ilyomonas limi</name>
    <dbReference type="NCBI Taxonomy" id="2575867"/>
    <lineage>
        <taxon>Bacteria</taxon>
        <taxon>Pseudomonadati</taxon>
        <taxon>Bacteroidota</taxon>
        <taxon>Chitinophagia</taxon>
        <taxon>Chitinophagales</taxon>
        <taxon>Chitinophagaceae</taxon>
        <taxon>Ilyomonas</taxon>
    </lineage>
</organism>
<keyword evidence="2" id="KW-1185">Reference proteome</keyword>
<dbReference type="AlphaFoldDB" id="A0A4U3L2W4"/>
<evidence type="ECO:0000313" key="1">
    <source>
        <dbReference type="EMBL" id="TKK69260.1"/>
    </source>
</evidence>
<protein>
    <recommendedName>
        <fullName evidence="3">LysM domain-containing protein</fullName>
    </recommendedName>
</protein>
<dbReference type="Proteomes" id="UP000305848">
    <property type="component" value="Unassembled WGS sequence"/>
</dbReference>
<sequence>MSNATMMGYTVNDTNGYQRFHTRDIIVTSSIPNLADWAISNGTTYKMLKILNPWLRSRSLTVRGGKNYIIKLPK</sequence>
<dbReference type="EMBL" id="SZQL01000005">
    <property type="protein sequence ID" value="TKK69260.1"/>
    <property type="molecule type" value="Genomic_DNA"/>
</dbReference>
<reference evidence="1 2" key="1">
    <citation type="submission" date="2019-05" db="EMBL/GenBank/DDBJ databases">
        <title>Panacibacter sp. strain 17mud1-8 Genome sequencing and assembly.</title>
        <authorList>
            <person name="Chhetri G."/>
        </authorList>
    </citation>
    <scope>NUCLEOTIDE SEQUENCE [LARGE SCALE GENOMIC DNA]</scope>
    <source>
        <strain evidence="1 2">17mud1-8</strain>
    </source>
</reference>
<dbReference type="RefSeq" id="WP_137261255.1">
    <property type="nucleotide sequence ID" value="NZ_SZQL01000005.1"/>
</dbReference>
<proteinExistence type="predicted"/>
<accession>A0A4U3L2W4</accession>
<evidence type="ECO:0008006" key="3">
    <source>
        <dbReference type="Google" id="ProtNLM"/>
    </source>
</evidence>
<name>A0A4U3L2W4_9BACT</name>